<dbReference type="PANTHER" id="PTHR33387:SF3">
    <property type="entry name" value="DUF985 DOMAIN-CONTAINING PROTEIN"/>
    <property type="match status" value="1"/>
</dbReference>
<evidence type="ECO:0000313" key="2">
    <source>
        <dbReference type="EMBL" id="MBH0781481.1"/>
    </source>
</evidence>
<evidence type="ECO:0000259" key="1">
    <source>
        <dbReference type="Pfam" id="PF06172"/>
    </source>
</evidence>
<reference evidence="2" key="1">
    <citation type="submission" date="2020-11" db="EMBL/GenBank/DDBJ databases">
        <title>Nocardia NEAU-351.nov., a novel actinomycete isolated from the cow dung.</title>
        <authorList>
            <person name="Zhang X."/>
        </authorList>
    </citation>
    <scope>NUCLEOTIDE SEQUENCE</scope>
    <source>
        <strain evidence="2">NEAU-351</strain>
    </source>
</reference>
<keyword evidence="3" id="KW-1185">Reference proteome</keyword>
<dbReference type="PANTHER" id="PTHR33387">
    <property type="entry name" value="RMLC-LIKE JELLY ROLL FOLD PROTEIN"/>
    <property type="match status" value="1"/>
</dbReference>
<dbReference type="Proteomes" id="UP000655751">
    <property type="component" value="Unassembled WGS sequence"/>
</dbReference>
<gene>
    <name evidence="2" type="ORF">IT779_34945</name>
</gene>
<protein>
    <submittedName>
        <fullName evidence="2">Cupin domain-containing protein</fullName>
    </submittedName>
</protein>
<comment type="caution">
    <text evidence="2">The sequence shown here is derived from an EMBL/GenBank/DDBJ whole genome shotgun (WGS) entry which is preliminary data.</text>
</comment>
<name>A0A931IHH0_9NOCA</name>
<dbReference type="RefSeq" id="WP_196153769.1">
    <property type="nucleotide sequence ID" value="NZ_JADMLG010000025.1"/>
</dbReference>
<sequence>MTDTRPPLAAALDLQPHPEGGWFRETWRTTTEFTPDGYPGVRASATGIYFLLMPGEHSAPHTVTSDEVWLWHRGGPLALDIAGTEIILGPDIEAGQRPQALVPGGATQSARPLTHTYALVSCVVSPGFDFADFRMD</sequence>
<dbReference type="InterPro" id="IPR011051">
    <property type="entry name" value="RmlC_Cupin_sf"/>
</dbReference>
<dbReference type="InterPro" id="IPR014710">
    <property type="entry name" value="RmlC-like_jellyroll"/>
</dbReference>
<dbReference type="SUPFAM" id="SSF51182">
    <property type="entry name" value="RmlC-like cupins"/>
    <property type="match status" value="1"/>
</dbReference>
<accession>A0A931IHH0</accession>
<dbReference type="AlphaFoldDB" id="A0A931IHH0"/>
<dbReference type="CDD" id="cd06121">
    <property type="entry name" value="cupin_YML079wp"/>
    <property type="match status" value="1"/>
</dbReference>
<dbReference type="Gene3D" id="2.60.120.10">
    <property type="entry name" value="Jelly Rolls"/>
    <property type="match status" value="1"/>
</dbReference>
<proteinExistence type="predicted"/>
<feature type="domain" description="DUF985" evidence="1">
    <location>
        <begin position="9"/>
        <end position="135"/>
    </location>
</feature>
<dbReference type="InterPro" id="IPR009327">
    <property type="entry name" value="Cupin_DUF985"/>
</dbReference>
<dbReference type="EMBL" id="JADMLG010000025">
    <property type="protein sequence ID" value="MBH0781481.1"/>
    <property type="molecule type" value="Genomic_DNA"/>
</dbReference>
<organism evidence="2 3">
    <name type="scientific">Nocardia bovistercoris</name>
    <dbReference type="NCBI Taxonomy" id="2785916"/>
    <lineage>
        <taxon>Bacteria</taxon>
        <taxon>Bacillati</taxon>
        <taxon>Actinomycetota</taxon>
        <taxon>Actinomycetes</taxon>
        <taxon>Mycobacteriales</taxon>
        <taxon>Nocardiaceae</taxon>
        <taxon>Nocardia</taxon>
    </lineage>
</organism>
<dbReference type="InterPro" id="IPR039935">
    <property type="entry name" value="YML079W-like"/>
</dbReference>
<evidence type="ECO:0000313" key="3">
    <source>
        <dbReference type="Proteomes" id="UP000655751"/>
    </source>
</evidence>
<dbReference type="Pfam" id="PF06172">
    <property type="entry name" value="Cupin_5"/>
    <property type="match status" value="1"/>
</dbReference>